<dbReference type="Gene3D" id="3.30.565.10">
    <property type="entry name" value="Histidine kinase-like ATPase, C-terminal domain"/>
    <property type="match status" value="1"/>
</dbReference>
<dbReference type="CDD" id="cd00082">
    <property type="entry name" value="HisKA"/>
    <property type="match status" value="1"/>
</dbReference>
<organism evidence="15 16">
    <name type="scientific">Candidatus Curtissbacteria bacterium GW2011_GWC2_38_9</name>
    <dbReference type="NCBI Taxonomy" id="1618414"/>
    <lineage>
        <taxon>Bacteria</taxon>
        <taxon>Candidatus Curtissiibacteriota</taxon>
    </lineage>
</organism>
<dbReference type="GO" id="GO:0005524">
    <property type="term" value="F:ATP binding"/>
    <property type="evidence" value="ECO:0007669"/>
    <property type="project" value="UniProtKB-KW"/>
</dbReference>
<dbReference type="FunFam" id="3.30.565.10:FF:000023">
    <property type="entry name" value="PAS domain-containing sensor histidine kinase"/>
    <property type="match status" value="1"/>
</dbReference>
<dbReference type="PROSITE" id="PS50109">
    <property type="entry name" value="HIS_KIN"/>
    <property type="match status" value="1"/>
</dbReference>
<dbReference type="InterPro" id="IPR005467">
    <property type="entry name" value="His_kinase_dom"/>
</dbReference>
<dbReference type="EMBL" id="LBVP01000015">
    <property type="protein sequence ID" value="KKQ89380.1"/>
    <property type="molecule type" value="Genomic_DNA"/>
</dbReference>
<evidence type="ECO:0000256" key="1">
    <source>
        <dbReference type="ARBA" id="ARBA00000085"/>
    </source>
</evidence>
<feature type="transmembrane region" description="Helical" evidence="13">
    <location>
        <begin position="222"/>
        <end position="243"/>
    </location>
</feature>
<feature type="transmembrane region" description="Helical" evidence="13">
    <location>
        <begin position="255"/>
        <end position="273"/>
    </location>
</feature>
<keyword evidence="8 15" id="KW-0418">Kinase</keyword>
<dbReference type="InterPro" id="IPR004358">
    <property type="entry name" value="Sig_transdc_His_kin-like_C"/>
</dbReference>
<proteinExistence type="predicted"/>
<dbReference type="SUPFAM" id="SSF55874">
    <property type="entry name" value="ATPase domain of HSP90 chaperone/DNA topoisomerase II/histidine kinase"/>
    <property type="match status" value="1"/>
</dbReference>
<dbReference type="InterPro" id="IPR036890">
    <property type="entry name" value="HATPase_C_sf"/>
</dbReference>
<dbReference type="PANTHER" id="PTHR43047">
    <property type="entry name" value="TWO-COMPONENT HISTIDINE PROTEIN KINASE"/>
    <property type="match status" value="1"/>
</dbReference>
<keyword evidence="12" id="KW-0175">Coiled coil</keyword>
<comment type="subcellular location">
    <subcellularLocation>
        <location evidence="2">Cell membrane</location>
    </subcellularLocation>
</comment>
<dbReference type="Pfam" id="PF00512">
    <property type="entry name" value="HisKA"/>
    <property type="match status" value="1"/>
</dbReference>
<keyword evidence="11 13" id="KW-0472">Membrane</keyword>
<keyword evidence="7" id="KW-0547">Nucleotide-binding</keyword>
<gene>
    <name evidence="15" type="ORF">UT12_C0015G0011</name>
</gene>
<feature type="coiled-coil region" evidence="12">
    <location>
        <begin position="275"/>
        <end position="302"/>
    </location>
</feature>
<dbReference type="PRINTS" id="PR00344">
    <property type="entry name" value="BCTRLSENSOR"/>
</dbReference>
<feature type="transmembrane region" description="Helical" evidence="13">
    <location>
        <begin position="94"/>
        <end position="115"/>
    </location>
</feature>
<dbReference type="Pfam" id="PF02518">
    <property type="entry name" value="HATPase_c"/>
    <property type="match status" value="1"/>
</dbReference>
<evidence type="ECO:0000256" key="2">
    <source>
        <dbReference type="ARBA" id="ARBA00004236"/>
    </source>
</evidence>
<dbReference type="SMART" id="SM00387">
    <property type="entry name" value="HATPase_c"/>
    <property type="match status" value="1"/>
</dbReference>
<evidence type="ECO:0000256" key="4">
    <source>
        <dbReference type="ARBA" id="ARBA00022475"/>
    </source>
</evidence>
<dbReference type="InterPro" id="IPR036097">
    <property type="entry name" value="HisK_dim/P_sf"/>
</dbReference>
<dbReference type="GO" id="GO:0000155">
    <property type="term" value="F:phosphorelay sensor kinase activity"/>
    <property type="evidence" value="ECO:0007669"/>
    <property type="project" value="InterPro"/>
</dbReference>
<dbReference type="PANTHER" id="PTHR43047:SF72">
    <property type="entry name" value="OSMOSENSING HISTIDINE PROTEIN KINASE SLN1"/>
    <property type="match status" value="1"/>
</dbReference>
<keyword evidence="6" id="KW-0808">Transferase</keyword>
<keyword evidence="5" id="KW-0597">Phosphoprotein</keyword>
<dbReference type="InterPro" id="IPR031621">
    <property type="entry name" value="HisKA_7TM"/>
</dbReference>
<feature type="transmembrane region" description="Helical" evidence="13">
    <location>
        <begin position="168"/>
        <end position="190"/>
    </location>
</feature>
<name>A0A0G0LN39_9BACT</name>
<feature type="transmembrane region" description="Helical" evidence="13">
    <location>
        <begin position="33"/>
        <end position="52"/>
    </location>
</feature>
<evidence type="ECO:0000256" key="11">
    <source>
        <dbReference type="ARBA" id="ARBA00023136"/>
    </source>
</evidence>
<evidence type="ECO:0000313" key="15">
    <source>
        <dbReference type="EMBL" id="KKQ89380.1"/>
    </source>
</evidence>
<reference evidence="15 16" key="1">
    <citation type="journal article" date="2015" name="Nature">
        <title>rRNA introns, odd ribosomes, and small enigmatic genomes across a large radiation of phyla.</title>
        <authorList>
            <person name="Brown C.T."/>
            <person name="Hug L.A."/>
            <person name="Thomas B.C."/>
            <person name="Sharon I."/>
            <person name="Castelle C.J."/>
            <person name="Singh A."/>
            <person name="Wilkins M.J."/>
            <person name="Williams K.H."/>
            <person name="Banfield J.F."/>
        </authorList>
    </citation>
    <scope>NUCLEOTIDE SEQUENCE [LARGE SCALE GENOMIC DNA]</scope>
</reference>
<comment type="catalytic activity">
    <reaction evidence="1">
        <text>ATP + protein L-histidine = ADP + protein N-phospho-L-histidine.</text>
        <dbReference type="EC" id="2.7.13.3"/>
    </reaction>
</comment>
<evidence type="ECO:0000256" key="8">
    <source>
        <dbReference type="ARBA" id="ARBA00022777"/>
    </source>
</evidence>
<feature type="transmembrane region" description="Helical" evidence="13">
    <location>
        <begin position="127"/>
        <end position="147"/>
    </location>
</feature>
<dbReference type="Proteomes" id="UP000034893">
    <property type="component" value="Unassembled WGS sequence"/>
</dbReference>
<dbReference type="InterPro" id="IPR003594">
    <property type="entry name" value="HATPase_dom"/>
</dbReference>
<dbReference type="AlphaFoldDB" id="A0A0G0LN39"/>
<dbReference type="Gene3D" id="1.10.287.130">
    <property type="match status" value="1"/>
</dbReference>
<protein>
    <recommendedName>
        <fullName evidence="3">histidine kinase</fullName>
        <ecNumber evidence="3">2.7.13.3</ecNumber>
    </recommendedName>
</protein>
<dbReference type="InterPro" id="IPR003661">
    <property type="entry name" value="HisK_dim/P_dom"/>
</dbReference>
<keyword evidence="4" id="KW-1003">Cell membrane</keyword>
<dbReference type="Pfam" id="PF16927">
    <property type="entry name" value="HisKA_7TM"/>
    <property type="match status" value="1"/>
</dbReference>
<dbReference type="SUPFAM" id="SSF47384">
    <property type="entry name" value="Homodimeric domain of signal transducing histidine kinase"/>
    <property type="match status" value="1"/>
</dbReference>
<feature type="transmembrane region" description="Helical" evidence="13">
    <location>
        <begin position="58"/>
        <end position="82"/>
    </location>
</feature>
<feature type="domain" description="Histidine kinase" evidence="14">
    <location>
        <begin position="309"/>
        <end position="535"/>
    </location>
</feature>
<evidence type="ECO:0000313" key="16">
    <source>
        <dbReference type="Proteomes" id="UP000034893"/>
    </source>
</evidence>
<feature type="transmembrane region" description="Helical" evidence="13">
    <location>
        <begin position="6"/>
        <end position="26"/>
    </location>
</feature>
<keyword evidence="13" id="KW-0812">Transmembrane</keyword>
<evidence type="ECO:0000256" key="13">
    <source>
        <dbReference type="SAM" id="Phobius"/>
    </source>
</evidence>
<keyword evidence="10" id="KW-0902">Two-component regulatory system</keyword>
<evidence type="ECO:0000256" key="3">
    <source>
        <dbReference type="ARBA" id="ARBA00012438"/>
    </source>
</evidence>
<evidence type="ECO:0000256" key="12">
    <source>
        <dbReference type="SAM" id="Coils"/>
    </source>
</evidence>
<dbReference type="GO" id="GO:0009927">
    <property type="term" value="F:histidine phosphotransfer kinase activity"/>
    <property type="evidence" value="ECO:0007669"/>
    <property type="project" value="TreeGrafter"/>
</dbReference>
<evidence type="ECO:0000259" key="14">
    <source>
        <dbReference type="PROSITE" id="PS50109"/>
    </source>
</evidence>
<accession>A0A0G0LN39</accession>
<evidence type="ECO:0000256" key="7">
    <source>
        <dbReference type="ARBA" id="ARBA00022741"/>
    </source>
</evidence>
<evidence type="ECO:0000256" key="9">
    <source>
        <dbReference type="ARBA" id="ARBA00022840"/>
    </source>
</evidence>
<evidence type="ECO:0000256" key="10">
    <source>
        <dbReference type="ARBA" id="ARBA00023012"/>
    </source>
</evidence>
<feature type="transmembrane region" description="Helical" evidence="13">
    <location>
        <begin position="196"/>
        <end position="215"/>
    </location>
</feature>
<dbReference type="GO" id="GO:0005886">
    <property type="term" value="C:plasma membrane"/>
    <property type="evidence" value="ECO:0007669"/>
    <property type="project" value="UniProtKB-SubCell"/>
</dbReference>
<evidence type="ECO:0000256" key="5">
    <source>
        <dbReference type="ARBA" id="ARBA00022553"/>
    </source>
</evidence>
<keyword evidence="13" id="KW-1133">Transmembrane helix</keyword>
<comment type="caution">
    <text evidence="15">The sequence shown here is derived from an EMBL/GenBank/DDBJ whole genome shotgun (WGS) entry which is preliminary data.</text>
</comment>
<evidence type="ECO:0000256" key="6">
    <source>
        <dbReference type="ARBA" id="ARBA00022679"/>
    </source>
</evidence>
<keyword evidence="9" id="KW-0067">ATP-binding</keyword>
<dbReference type="EC" id="2.7.13.3" evidence="3"/>
<sequence length="551" mass="62259">MSIIDIILLVSSFVTAFLSLAVLFYSLRTKADIFFSIAALASTLWILSMFFYRISSDFIFINFFGHLLYYAGISIAVAYYLFSANFLSERKILYPLHIFIYGALIGAIFLLPNLFIRSIDYSSKTMVFGPTYFIYSILMVGYFLISFSRLISTRKQLNSDLRKKQIDFAFFGTSISIVIGLAFDIIIPFFGGFRLFWLGPAAVTFMVVSISYAIFEHNLFDIKVVAAEFFGSVITIISLVQFIRSQGSGELIFNGVLFLGFATFSILLVRGVLKEVRLREQIEKLAEDLRVANVELKKLDQLKSEFLSLATHQLRTPLTITKGYVSMIQEGTFGVVPQKIRDVLSKVYLSNERLINLVNDFLNLSRIESGRMKYNFEPMRADALVENAVEEFKELAKEKKIDLIWEKPSGPLPEAMIDKEKFHQVLMNIIDNAFKYCKEGHIEVSMSEEAGRGSADKNVLIQVKDSGVGMTREELDSIFKKFARAQSGSKVNTEGTGLGLYLAKRIVNDHGGEIWAQSEGHGLGSTFKIRLPAKGEEARKAVQFKEFVEKI</sequence>
<dbReference type="SMART" id="SM00388">
    <property type="entry name" value="HisKA"/>
    <property type="match status" value="1"/>
</dbReference>